<dbReference type="AlphaFoldDB" id="A0A6N8I1H3"/>
<keyword evidence="1" id="KW-1133">Transmembrane helix</keyword>
<dbReference type="Proteomes" id="UP000469440">
    <property type="component" value="Unassembled WGS sequence"/>
</dbReference>
<dbReference type="EMBL" id="VWXL01000077">
    <property type="protein sequence ID" value="MVB11961.1"/>
    <property type="molecule type" value="Genomic_DNA"/>
</dbReference>
<evidence type="ECO:0000313" key="2">
    <source>
        <dbReference type="EMBL" id="MVB11961.1"/>
    </source>
</evidence>
<evidence type="ECO:0000313" key="3">
    <source>
        <dbReference type="Proteomes" id="UP000469440"/>
    </source>
</evidence>
<comment type="caution">
    <text evidence="2">The sequence shown here is derived from an EMBL/GenBank/DDBJ whole genome shotgun (WGS) entry which is preliminary data.</text>
</comment>
<organism evidence="2 3">
    <name type="scientific">Caproicibacter fermentans</name>
    <dbReference type="NCBI Taxonomy" id="2576756"/>
    <lineage>
        <taxon>Bacteria</taxon>
        <taxon>Bacillati</taxon>
        <taxon>Bacillota</taxon>
        <taxon>Clostridia</taxon>
        <taxon>Eubacteriales</taxon>
        <taxon>Acutalibacteraceae</taxon>
        <taxon>Caproicibacter</taxon>
    </lineage>
</organism>
<accession>A0A6N8I1H3</accession>
<feature type="transmembrane region" description="Helical" evidence="1">
    <location>
        <begin position="68"/>
        <end position="91"/>
    </location>
</feature>
<proteinExistence type="predicted"/>
<keyword evidence="1" id="KW-0812">Transmembrane</keyword>
<sequence length="144" mass="16324">MQTCILCNQKAVREIELYIRGDKRSYAVCTDCITAALKKGQISLLFSAAMQICWLMPLQNGFLSLSGLFGTMAGVYGFVRLILLMSARVYLRFSKEMPDWIWKGAMGKLYAQEAVANQLKLELQEQCVQTPREFARNPFRSPAN</sequence>
<name>A0A6N8I1H3_9FIRM</name>
<reference evidence="2 3" key="1">
    <citation type="submission" date="2019-09" db="EMBL/GenBank/DDBJ databases">
        <title>Genome sequence of Clostridium sp. EA1.</title>
        <authorList>
            <person name="Poehlein A."/>
            <person name="Bengelsdorf F.R."/>
            <person name="Daniel R."/>
        </authorList>
    </citation>
    <scope>NUCLEOTIDE SEQUENCE [LARGE SCALE GENOMIC DNA]</scope>
    <source>
        <strain evidence="2 3">EA1</strain>
    </source>
</reference>
<gene>
    <name evidence="2" type="ORF">CAFE_26900</name>
</gene>
<keyword evidence="3" id="KW-1185">Reference proteome</keyword>
<keyword evidence="1" id="KW-0472">Membrane</keyword>
<dbReference type="RefSeq" id="WP_066650440.1">
    <property type="nucleotide sequence ID" value="NZ_VWXL01000077.1"/>
</dbReference>
<protein>
    <submittedName>
        <fullName evidence="2">Uncharacterized protein</fullName>
    </submittedName>
</protein>
<evidence type="ECO:0000256" key="1">
    <source>
        <dbReference type="SAM" id="Phobius"/>
    </source>
</evidence>